<evidence type="ECO:0000256" key="1">
    <source>
        <dbReference type="SAM" id="SignalP"/>
    </source>
</evidence>
<dbReference type="EMBL" id="CATQJL010000112">
    <property type="protein sequence ID" value="CAJ0594991.1"/>
    <property type="molecule type" value="Genomic_DNA"/>
</dbReference>
<feature type="signal peptide" evidence="1">
    <location>
        <begin position="1"/>
        <end position="22"/>
    </location>
</feature>
<comment type="caution">
    <text evidence="2">The sequence shown here is derived from an EMBL/GenBank/DDBJ whole genome shotgun (WGS) entry which is preliminary data.</text>
</comment>
<dbReference type="Proteomes" id="UP001176961">
    <property type="component" value="Unassembled WGS sequence"/>
</dbReference>
<accession>A0AA36GMS6</accession>
<organism evidence="2 3">
    <name type="scientific">Cylicocyclus nassatus</name>
    <name type="common">Nematode worm</name>
    <dbReference type="NCBI Taxonomy" id="53992"/>
    <lineage>
        <taxon>Eukaryota</taxon>
        <taxon>Metazoa</taxon>
        <taxon>Ecdysozoa</taxon>
        <taxon>Nematoda</taxon>
        <taxon>Chromadorea</taxon>
        <taxon>Rhabditida</taxon>
        <taxon>Rhabditina</taxon>
        <taxon>Rhabditomorpha</taxon>
        <taxon>Strongyloidea</taxon>
        <taxon>Strongylidae</taxon>
        <taxon>Cylicocyclus</taxon>
    </lineage>
</organism>
<name>A0AA36GMS6_CYLNA</name>
<feature type="chain" id="PRO_5041446600" description="Defensin" evidence="1">
    <location>
        <begin position="23"/>
        <end position="60"/>
    </location>
</feature>
<sequence>MKLEKFLLLFVVLLCAMAGINALTCQVPFIGGHLCSAHCSGHGWGNGECHGGTCVCDGQK</sequence>
<evidence type="ECO:0008006" key="4">
    <source>
        <dbReference type="Google" id="ProtNLM"/>
    </source>
</evidence>
<evidence type="ECO:0000313" key="3">
    <source>
        <dbReference type="Proteomes" id="UP001176961"/>
    </source>
</evidence>
<reference evidence="2" key="1">
    <citation type="submission" date="2023-07" db="EMBL/GenBank/DDBJ databases">
        <authorList>
            <consortium name="CYATHOMIX"/>
        </authorList>
    </citation>
    <scope>NUCLEOTIDE SEQUENCE</scope>
    <source>
        <strain evidence="2">N/A</strain>
    </source>
</reference>
<protein>
    <recommendedName>
        <fullName evidence="4">Defensin</fullName>
    </recommendedName>
</protein>
<keyword evidence="1" id="KW-0732">Signal</keyword>
<gene>
    <name evidence="2" type="ORF">CYNAS_LOCUS6974</name>
</gene>
<evidence type="ECO:0000313" key="2">
    <source>
        <dbReference type="EMBL" id="CAJ0594991.1"/>
    </source>
</evidence>
<dbReference type="AlphaFoldDB" id="A0AA36GMS6"/>
<keyword evidence="3" id="KW-1185">Reference proteome</keyword>
<proteinExistence type="predicted"/>